<reference evidence="3" key="1">
    <citation type="submission" date="2022-11" db="UniProtKB">
        <authorList>
            <consortium name="WormBaseParasite"/>
        </authorList>
    </citation>
    <scope>IDENTIFICATION</scope>
</reference>
<proteinExistence type="predicted"/>
<dbReference type="WBParaSite" id="scf7180000416462.g401">
    <property type="protein sequence ID" value="scf7180000416462.g401"/>
    <property type="gene ID" value="scf7180000416462.g401"/>
</dbReference>
<evidence type="ECO:0000256" key="1">
    <source>
        <dbReference type="SAM" id="MobiDB-lite"/>
    </source>
</evidence>
<name>A0A915NFX7_9BILA</name>
<keyword evidence="2" id="KW-1185">Reference proteome</keyword>
<dbReference type="Proteomes" id="UP000887560">
    <property type="component" value="Unplaced"/>
</dbReference>
<accession>A0A915NFX7</accession>
<organism evidence="2 3">
    <name type="scientific">Meloidogyne floridensis</name>
    <dbReference type="NCBI Taxonomy" id="298350"/>
    <lineage>
        <taxon>Eukaryota</taxon>
        <taxon>Metazoa</taxon>
        <taxon>Ecdysozoa</taxon>
        <taxon>Nematoda</taxon>
        <taxon>Chromadorea</taxon>
        <taxon>Rhabditida</taxon>
        <taxon>Tylenchina</taxon>
        <taxon>Tylenchomorpha</taxon>
        <taxon>Tylenchoidea</taxon>
        <taxon>Meloidogynidae</taxon>
        <taxon>Meloidogyninae</taxon>
        <taxon>Meloidogyne</taxon>
    </lineage>
</organism>
<sequence>MKSSKGKEIVGSSSHNIPPFHAPPQKVISFYNKLLEKIEEARIHSLSNTDRENMENYIHNRFEEFRVSKNLNSFKDFFRPWNALFFYKNNDVEQIIKFAKNNIKSLTPSAITNVYKECIKITIVERNIFILWHLFGFARSLIRSFILYHDEDKYYDELLFKRVLLNNSKPKEKIEIFKYMEAYDIFEFKAKFLMDKLEFTGFYNEEIKFKYNNKKFCKRLN</sequence>
<evidence type="ECO:0000313" key="2">
    <source>
        <dbReference type="Proteomes" id="UP000887560"/>
    </source>
</evidence>
<feature type="region of interest" description="Disordered" evidence="1">
    <location>
        <begin position="1"/>
        <end position="20"/>
    </location>
</feature>
<evidence type="ECO:0000313" key="3">
    <source>
        <dbReference type="WBParaSite" id="scf7180000416462.g401"/>
    </source>
</evidence>
<dbReference type="AlphaFoldDB" id="A0A915NFX7"/>
<protein>
    <submittedName>
        <fullName evidence="3">Uncharacterized protein</fullName>
    </submittedName>
</protein>